<organism evidence="1">
    <name type="scientific">Anguilla anguilla</name>
    <name type="common">European freshwater eel</name>
    <name type="synonym">Muraena anguilla</name>
    <dbReference type="NCBI Taxonomy" id="7936"/>
    <lineage>
        <taxon>Eukaryota</taxon>
        <taxon>Metazoa</taxon>
        <taxon>Chordata</taxon>
        <taxon>Craniata</taxon>
        <taxon>Vertebrata</taxon>
        <taxon>Euteleostomi</taxon>
        <taxon>Actinopterygii</taxon>
        <taxon>Neopterygii</taxon>
        <taxon>Teleostei</taxon>
        <taxon>Anguilliformes</taxon>
        <taxon>Anguillidae</taxon>
        <taxon>Anguilla</taxon>
    </lineage>
</organism>
<accession>A0A0E9T0N4</accession>
<proteinExistence type="predicted"/>
<evidence type="ECO:0000313" key="1">
    <source>
        <dbReference type="EMBL" id="JAH46273.1"/>
    </source>
</evidence>
<protein>
    <submittedName>
        <fullName evidence="1">Uncharacterized protein</fullName>
    </submittedName>
</protein>
<sequence length="15" mass="1564">MLAPHKVSISIAVPT</sequence>
<reference evidence="1" key="2">
    <citation type="journal article" date="2015" name="Fish Shellfish Immunol.">
        <title>Early steps in the European eel (Anguilla anguilla)-Vibrio vulnificus interaction in the gills: Role of the RtxA13 toxin.</title>
        <authorList>
            <person name="Callol A."/>
            <person name="Pajuelo D."/>
            <person name="Ebbesson L."/>
            <person name="Teles M."/>
            <person name="MacKenzie S."/>
            <person name="Amaro C."/>
        </authorList>
    </citation>
    <scope>NUCLEOTIDE SEQUENCE</scope>
</reference>
<dbReference type="EMBL" id="GBXM01062304">
    <property type="protein sequence ID" value="JAH46273.1"/>
    <property type="molecule type" value="Transcribed_RNA"/>
</dbReference>
<name>A0A0E9T0N4_ANGAN</name>
<reference evidence="1" key="1">
    <citation type="submission" date="2014-11" db="EMBL/GenBank/DDBJ databases">
        <authorList>
            <person name="Amaro Gonzalez C."/>
        </authorList>
    </citation>
    <scope>NUCLEOTIDE SEQUENCE</scope>
</reference>